<dbReference type="AlphaFoldDB" id="A0A6G6WCB1"/>
<accession>A0A6G6WCB1</accession>
<evidence type="ECO:0000313" key="2">
    <source>
        <dbReference type="Proteomes" id="UP000502996"/>
    </source>
</evidence>
<proteinExistence type="predicted"/>
<dbReference type="KEGG" id="nano:G5V58_08970"/>
<dbReference type="Proteomes" id="UP000502996">
    <property type="component" value="Chromosome"/>
</dbReference>
<organism evidence="1 2">
    <name type="scientific">Nocardioides anomalus</name>
    <dbReference type="NCBI Taxonomy" id="2712223"/>
    <lineage>
        <taxon>Bacteria</taxon>
        <taxon>Bacillati</taxon>
        <taxon>Actinomycetota</taxon>
        <taxon>Actinomycetes</taxon>
        <taxon>Propionibacteriales</taxon>
        <taxon>Nocardioidaceae</taxon>
        <taxon>Nocardioides</taxon>
    </lineage>
</organism>
<dbReference type="Pfam" id="PF20341">
    <property type="entry name" value="DUF6636"/>
    <property type="match status" value="1"/>
</dbReference>
<evidence type="ECO:0000313" key="1">
    <source>
        <dbReference type="EMBL" id="QIG42882.1"/>
    </source>
</evidence>
<dbReference type="EMBL" id="CP049257">
    <property type="protein sequence ID" value="QIG42882.1"/>
    <property type="molecule type" value="Genomic_DNA"/>
</dbReference>
<reference evidence="1 2" key="1">
    <citation type="submission" date="2020-02" db="EMBL/GenBank/DDBJ databases">
        <title>Full genome sequence of Nocardioides sp. R-3366.</title>
        <authorList>
            <person name="Im W.-T."/>
        </authorList>
    </citation>
    <scope>NUCLEOTIDE SEQUENCE [LARGE SCALE GENOMIC DNA]</scope>
    <source>
        <strain evidence="1 2">R-3366</strain>
    </source>
</reference>
<name>A0A6G6WCB1_9ACTN</name>
<gene>
    <name evidence="1" type="ORF">G5V58_08970</name>
</gene>
<protein>
    <submittedName>
        <fullName evidence="1">Uncharacterized protein</fullName>
    </submittedName>
</protein>
<sequence length="123" mass="12772">MTRKGAEELADFTTPSGNIYCALNVASMPAACELREGAVPSPDVCAGAPTTTVGRLELQGGRAVPVCNTDTIVRSGAPVLAYGQAAYTRDTACVSEEIGVTCVSRSGSGGFFLHRGEYVLLDR</sequence>
<dbReference type="InterPro" id="IPR046576">
    <property type="entry name" value="DUF6636"/>
</dbReference>
<keyword evidence="2" id="KW-1185">Reference proteome</keyword>